<evidence type="ECO:0000313" key="9">
    <source>
        <dbReference type="Proteomes" id="UP001219518"/>
    </source>
</evidence>
<dbReference type="InterPro" id="IPR003653">
    <property type="entry name" value="Peptidase_C48_C"/>
</dbReference>
<keyword evidence="4" id="KW-0788">Thiol protease</keyword>
<evidence type="ECO:0000256" key="5">
    <source>
        <dbReference type="PROSITE-ProRule" id="PRU00371"/>
    </source>
</evidence>
<reference evidence="8" key="2">
    <citation type="journal article" date="2023" name="BMC Genomics">
        <title>Pest status, molecular evolution, and epigenetic factors derived from the genome assembly of Frankliniella fusca, a thysanopteran phytovirus vector.</title>
        <authorList>
            <person name="Catto M.A."/>
            <person name="Labadie P.E."/>
            <person name="Jacobson A.L."/>
            <person name="Kennedy G.G."/>
            <person name="Srinivasan R."/>
            <person name="Hunt B.G."/>
        </authorList>
    </citation>
    <scope>NUCLEOTIDE SEQUENCE</scope>
    <source>
        <strain evidence="8">PL_HMW_Pooled</strain>
    </source>
</reference>
<keyword evidence="3" id="KW-0378">Hydrolase</keyword>
<comment type="subcellular location">
    <subcellularLocation>
        <location evidence="5">Nucleus</location>
    </subcellularLocation>
</comment>
<dbReference type="GO" id="GO:0005634">
    <property type="term" value="C:nucleus"/>
    <property type="evidence" value="ECO:0007669"/>
    <property type="project" value="UniProtKB-SubCell"/>
</dbReference>
<dbReference type="Pfam" id="PF02902">
    <property type="entry name" value="Peptidase_C48"/>
    <property type="match status" value="1"/>
</dbReference>
<dbReference type="Gene3D" id="3.40.395.10">
    <property type="entry name" value="Adenoviral Proteinase, Chain A"/>
    <property type="match status" value="1"/>
</dbReference>
<dbReference type="SUPFAM" id="SSF54001">
    <property type="entry name" value="Cysteine proteinases"/>
    <property type="match status" value="1"/>
</dbReference>
<keyword evidence="5" id="KW-0539">Nucleus</keyword>
<dbReference type="GO" id="GO:0006508">
    <property type="term" value="P:proteolysis"/>
    <property type="evidence" value="ECO:0007669"/>
    <property type="project" value="UniProtKB-KW"/>
</dbReference>
<comment type="similarity">
    <text evidence="1">Belongs to the peptidase C48 family.</text>
</comment>
<dbReference type="Proteomes" id="UP001219518">
    <property type="component" value="Unassembled WGS sequence"/>
</dbReference>
<proteinExistence type="inferred from homology"/>
<keyword evidence="9" id="KW-1185">Reference proteome</keyword>
<feature type="domain" description="BESS" evidence="7">
    <location>
        <begin position="57"/>
        <end position="96"/>
    </location>
</feature>
<dbReference type="PANTHER" id="PTHR12606:SF141">
    <property type="entry name" value="GH15225P-RELATED"/>
    <property type="match status" value="1"/>
</dbReference>
<dbReference type="PROSITE" id="PS50600">
    <property type="entry name" value="ULP_PROTEASE"/>
    <property type="match status" value="1"/>
</dbReference>
<dbReference type="PANTHER" id="PTHR12606">
    <property type="entry name" value="SENTRIN/SUMO-SPECIFIC PROTEASE"/>
    <property type="match status" value="1"/>
</dbReference>
<evidence type="ECO:0000313" key="8">
    <source>
        <dbReference type="EMBL" id="KAK3914681.1"/>
    </source>
</evidence>
<dbReference type="PROSITE" id="PS51031">
    <property type="entry name" value="BESS"/>
    <property type="match status" value="1"/>
</dbReference>
<dbReference type="InterPro" id="IPR038765">
    <property type="entry name" value="Papain-like_cys_pep_sf"/>
</dbReference>
<comment type="caution">
    <text evidence="8">The sequence shown here is derived from an EMBL/GenBank/DDBJ whole genome shotgun (WGS) entry which is preliminary data.</text>
</comment>
<evidence type="ECO:0000256" key="1">
    <source>
        <dbReference type="ARBA" id="ARBA00005234"/>
    </source>
</evidence>
<sequence length="316" mass="36612">MEKDARREDVRKLLQQKVEETEKLVEKEMTLTKTVSRPVKDLSAFEEALLCHLDKKEDEVTLFLASLEDPLRKLPLSRFRKFQLQVLQLVTTFEEPEEKKEDQSKPFQLSSEMLREVDTALSMDPNSQCVVINDYSIRGRDLHTLKEEGWLNDTIRNSYFSLIATRGNGKLMDSFFFTKLDSPVSDQKKRDSALLQYPYLVVPVFRPKHWATMFVCVESRSISYMDSMGGLFKEGQARLRKYLSDQTESNDWKMQTEENPNQPKQLNSDDCGVFACMFANLRAAGKPLSTFSQADITHIRKRMVYEICHGQLLSLP</sequence>
<dbReference type="EMBL" id="JAHWGI010000383">
    <property type="protein sequence ID" value="KAK3914681.1"/>
    <property type="molecule type" value="Genomic_DNA"/>
</dbReference>
<name>A0AAE1H4D9_9NEOP</name>
<evidence type="ECO:0000256" key="4">
    <source>
        <dbReference type="ARBA" id="ARBA00022807"/>
    </source>
</evidence>
<protein>
    <submittedName>
        <fullName evidence="8">Sentrin-specific protease 1</fullName>
    </submittedName>
</protein>
<dbReference type="GO" id="GO:0016929">
    <property type="term" value="F:deSUMOylase activity"/>
    <property type="evidence" value="ECO:0007669"/>
    <property type="project" value="TreeGrafter"/>
</dbReference>
<evidence type="ECO:0000256" key="2">
    <source>
        <dbReference type="ARBA" id="ARBA00022670"/>
    </source>
</evidence>
<evidence type="ECO:0000259" key="6">
    <source>
        <dbReference type="PROSITE" id="PS50600"/>
    </source>
</evidence>
<feature type="domain" description="Ubiquitin-like protease family profile" evidence="6">
    <location>
        <begin position="135"/>
        <end position="282"/>
    </location>
</feature>
<evidence type="ECO:0000259" key="7">
    <source>
        <dbReference type="PROSITE" id="PS51031"/>
    </source>
</evidence>
<evidence type="ECO:0000256" key="3">
    <source>
        <dbReference type="ARBA" id="ARBA00022801"/>
    </source>
</evidence>
<gene>
    <name evidence="8" type="ORF">KUF71_005477</name>
</gene>
<reference evidence="8" key="1">
    <citation type="submission" date="2021-07" db="EMBL/GenBank/DDBJ databases">
        <authorList>
            <person name="Catto M.A."/>
            <person name="Jacobson A."/>
            <person name="Kennedy G."/>
            <person name="Labadie P."/>
            <person name="Hunt B.G."/>
            <person name="Srinivasan R."/>
        </authorList>
    </citation>
    <scope>NUCLEOTIDE SEQUENCE</scope>
    <source>
        <strain evidence="8">PL_HMW_Pooled</strain>
        <tissue evidence="8">Head</tissue>
    </source>
</reference>
<dbReference type="InterPro" id="IPR004210">
    <property type="entry name" value="BESS_motif"/>
</dbReference>
<dbReference type="AlphaFoldDB" id="A0AAE1H4D9"/>
<accession>A0AAE1H4D9</accession>
<dbReference type="GO" id="GO:0003677">
    <property type="term" value="F:DNA binding"/>
    <property type="evidence" value="ECO:0007669"/>
    <property type="project" value="InterPro"/>
</dbReference>
<dbReference type="GO" id="GO:0016926">
    <property type="term" value="P:protein desumoylation"/>
    <property type="evidence" value="ECO:0007669"/>
    <property type="project" value="TreeGrafter"/>
</dbReference>
<organism evidence="8 9">
    <name type="scientific">Frankliniella fusca</name>
    <dbReference type="NCBI Taxonomy" id="407009"/>
    <lineage>
        <taxon>Eukaryota</taxon>
        <taxon>Metazoa</taxon>
        <taxon>Ecdysozoa</taxon>
        <taxon>Arthropoda</taxon>
        <taxon>Hexapoda</taxon>
        <taxon>Insecta</taxon>
        <taxon>Pterygota</taxon>
        <taxon>Neoptera</taxon>
        <taxon>Paraneoptera</taxon>
        <taxon>Thysanoptera</taxon>
        <taxon>Terebrantia</taxon>
        <taxon>Thripoidea</taxon>
        <taxon>Thripidae</taxon>
        <taxon>Frankliniella</taxon>
    </lineage>
</organism>
<keyword evidence="2 8" id="KW-0645">Protease</keyword>